<keyword evidence="2" id="KW-1185">Reference proteome</keyword>
<comment type="caution">
    <text evidence="1">The sequence shown here is derived from an EMBL/GenBank/DDBJ whole genome shotgun (WGS) entry which is preliminary data.</text>
</comment>
<dbReference type="AlphaFoldDB" id="A0A4Z2E912"/>
<proteinExistence type="predicted"/>
<organism evidence="1 2">
    <name type="scientific">Liparis tanakae</name>
    <name type="common">Tanaka's snailfish</name>
    <dbReference type="NCBI Taxonomy" id="230148"/>
    <lineage>
        <taxon>Eukaryota</taxon>
        <taxon>Metazoa</taxon>
        <taxon>Chordata</taxon>
        <taxon>Craniata</taxon>
        <taxon>Vertebrata</taxon>
        <taxon>Euteleostomi</taxon>
        <taxon>Actinopterygii</taxon>
        <taxon>Neopterygii</taxon>
        <taxon>Teleostei</taxon>
        <taxon>Neoteleostei</taxon>
        <taxon>Acanthomorphata</taxon>
        <taxon>Eupercaria</taxon>
        <taxon>Perciformes</taxon>
        <taxon>Cottioidei</taxon>
        <taxon>Cottales</taxon>
        <taxon>Liparidae</taxon>
        <taxon>Liparis</taxon>
    </lineage>
</organism>
<dbReference type="OrthoDB" id="9909645at2759"/>
<gene>
    <name evidence="1" type="ORF">EYF80_064486</name>
</gene>
<accession>A0A4Z2E912</accession>
<protein>
    <submittedName>
        <fullName evidence="1">Uncharacterized protein</fullName>
    </submittedName>
</protein>
<name>A0A4Z2E912_9TELE</name>
<evidence type="ECO:0000313" key="1">
    <source>
        <dbReference type="EMBL" id="TNN25386.1"/>
    </source>
</evidence>
<dbReference type="Proteomes" id="UP000314294">
    <property type="component" value="Unassembled WGS sequence"/>
</dbReference>
<sequence length="252" mass="28459">MCLLPSRLDRESLRLACIYIRLATLRAQREKVSSGALLAARQSWETWPLVKSPCRAEQAALWLHGEEEEEEEEDFISASPQQANIRSTALALLQQAVLQLLVLTQQQERKHLVRLAHGLSMEGLQEPGCTVPPEEDCLQQAALRNGCKKRLRQIHADLQTRGDPQTPLKQTHLQPQLQPDVSSQPAMWYQHRLEDCSLLLLTRLMELQEVQASVLLPALMDKVSHKAQPPTLRVISYSGSLNKAVQIMTCVR</sequence>
<reference evidence="1 2" key="1">
    <citation type="submission" date="2019-03" db="EMBL/GenBank/DDBJ databases">
        <title>First draft genome of Liparis tanakae, snailfish: a comprehensive survey of snailfish specific genes.</title>
        <authorList>
            <person name="Kim W."/>
            <person name="Song I."/>
            <person name="Jeong J.-H."/>
            <person name="Kim D."/>
            <person name="Kim S."/>
            <person name="Ryu S."/>
            <person name="Song J.Y."/>
            <person name="Lee S.K."/>
        </authorList>
    </citation>
    <scope>NUCLEOTIDE SEQUENCE [LARGE SCALE GENOMIC DNA]</scope>
    <source>
        <tissue evidence="1">Muscle</tissue>
    </source>
</reference>
<evidence type="ECO:0000313" key="2">
    <source>
        <dbReference type="Proteomes" id="UP000314294"/>
    </source>
</evidence>
<dbReference type="EMBL" id="SRLO01012697">
    <property type="protein sequence ID" value="TNN25386.1"/>
    <property type="molecule type" value="Genomic_DNA"/>
</dbReference>